<evidence type="ECO:0000256" key="1">
    <source>
        <dbReference type="SAM" id="Phobius"/>
    </source>
</evidence>
<evidence type="ECO:0000313" key="3">
    <source>
        <dbReference type="Proteomes" id="UP000316621"/>
    </source>
</evidence>
<dbReference type="PANTHER" id="PTHR33133:SF24">
    <property type="entry name" value="OS01G0800300 PROTEIN"/>
    <property type="match status" value="1"/>
</dbReference>
<protein>
    <recommendedName>
        <fullName evidence="4">Transmembrane protein</fullName>
    </recommendedName>
</protein>
<reference evidence="2 3" key="1">
    <citation type="journal article" date="2018" name="Science">
        <title>The opium poppy genome and morphinan production.</title>
        <authorList>
            <person name="Guo L."/>
            <person name="Winzer T."/>
            <person name="Yang X."/>
            <person name="Li Y."/>
            <person name="Ning Z."/>
            <person name="He Z."/>
            <person name="Teodor R."/>
            <person name="Lu Y."/>
            <person name="Bowser T.A."/>
            <person name="Graham I.A."/>
            <person name="Ye K."/>
        </authorList>
    </citation>
    <scope>NUCLEOTIDE SEQUENCE [LARGE SCALE GENOMIC DNA]</scope>
    <source>
        <strain evidence="3">cv. HN1</strain>
        <tissue evidence="2">Leaves</tissue>
    </source>
</reference>
<feature type="transmembrane region" description="Helical" evidence="1">
    <location>
        <begin position="137"/>
        <end position="158"/>
    </location>
</feature>
<keyword evidence="1" id="KW-0472">Membrane</keyword>
<name>A0A4Y7KQL3_PAPSO</name>
<feature type="transmembrane region" description="Helical" evidence="1">
    <location>
        <begin position="259"/>
        <end position="287"/>
    </location>
</feature>
<evidence type="ECO:0000313" key="2">
    <source>
        <dbReference type="EMBL" id="RZC74175.1"/>
    </source>
</evidence>
<accession>A0A4Y7KQL3</accession>
<feature type="transmembrane region" description="Helical" evidence="1">
    <location>
        <begin position="91"/>
        <end position="116"/>
    </location>
</feature>
<gene>
    <name evidence="2" type="ORF">C5167_049661</name>
</gene>
<evidence type="ECO:0008006" key="4">
    <source>
        <dbReference type="Google" id="ProtNLM"/>
    </source>
</evidence>
<sequence>MELFTAAEDLKFFNPNQIIKEAVKIPAKSSPVKFFFITLTLILPLSLMQLLLETHSFILYYIFVDYFYGHEIDHSSPSYKQFIRTYSIHEFFYILSLFLFSILSTSAIVFTVASLYASKSVSFIPTLFAIPRIFKHLMITFFYVLLLMIVNYSAYYIPLYVLASTNINGALFWGVSIIFAVIYDLVHIYVTAQWHLASVISVLEANGYGLAAMKKSTQLLRGRTGIAFGLASLYLQATWTTEFVFEFTMESNLHFLVNLLLGFLCLFMLVAVNLTGLLVQSVFYYACKSHHNQVVDKKVLYDHLGSYDLGDKAVALNPSTGGTEMQSLVKDQERVGYQPVALNATTESIKMQRSVKDHDTGGDQNV</sequence>
<keyword evidence="1" id="KW-1133">Transmembrane helix</keyword>
<keyword evidence="1" id="KW-0812">Transmembrane</keyword>
<feature type="transmembrane region" description="Helical" evidence="1">
    <location>
        <begin position="34"/>
        <end position="52"/>
    </location>
</feature>
<feature type="transmembrane region" description="Helical" evidence="1">
    <location>
        <begin position="170"/>
        <end position="190"/>
    </location>
</feature>
<dbReference type="PANTHER" id="PTHR33133">
    <property type="entry name" value="OS08G0107100 PROTEIN-RELATED"/>
    <property type="match status" value="1"/>
</dbReference>
<dbReference type="AlphaFoldDB" id="A0A4Y7KQL3"/>
<keyword evidence="3" id="KW-1185">Reference proteome</keyword>
<organism evidence="2 3">
    <name type="scientific">Papaver somniferum</name>
    <name type="common">Opium poppy</name>
    <dbReference type="NCBI Taxonomy" id="3469"/>
    <lineage>
        <taxon>Eukaryota</taxon>
        <taxon>Viridiplantae</taxon>
        <taxon>Streptophyta</taxon>
        <taxon>Embryophyta</taxon>
        <taxon>Tracheophyta</taxon>
        <taxon>Spermatophyta</taxon>
        <taxon>Magnoliopsida</taxon>
        <taxon>Ranunculales</taxon>
        <taxon>Papaveraceae</taxon>
        <taxon>Papaveroideae</taxon>
        <taxon>Papaver</taxon>
    </lineage>
</organism>
<dbReference type="OrthoDB" id="1907297at2759"/>
<dbReference type="Gramene" id="RZC74175">
    <property type="protein sequence ID" value="RZC74175"/>
    <property type="gene ID" value="C5167_049661"/>
</dbReference>
<proteinExistence type="predicted"/>
<dbReference type="EMBL" id="CM010722">
    <property type="protein sequence ID" value="RZC74175.1"/>
    <property type="molecule type" value="Genomic_DNA"/>
</dbReference>
<dbReference type="Proteomes" id="UP000316621">
    <property type="component" value="Chromosome 8"/>
</dbReference>
<feature type="transmembrane region" description="Helical" evidence="1">
    <location>
        <begin position="220"/>
        <end position="239"/>
    </location>
</feature>